<evidence type="ECO:0000256" key="4">
    <source>
        <dbReference type="SAM" id="Phobius"/>
    </source>
</evidence>
<keyword evidence="2" id="KW-0328">Glycosyltransferase</keyword>
<feature type="transmembrane region" description="Helical" evidence="4">
    <location>
        <begin position="290"/>
        <end position="309"/>
    </location>
</feature>
<keyword evidence="4" id="KW-0812">Transmembrane</keyword>
<name>A0A2U3QDM5_9BACT</name>
<dbReference type="InterPro" id="IPR001173">
    <property type="entry name" value="Glyco_trans_2-like"/>
</dbReference>
<evidence type="ECO:0000256" key="2">
    <source>
        <dbReference type="ARBA" id="ARBA00022676"/>
    </source>
</evidence>
<dbReference type="PANTHER" id="PTHR43630">
    <property type="entry name" value="POLY-BETA-1,6-N-ACETYL-D-GLUCOSAMINE SYNTHASE"/>
    <property type="match status" value="1"/>
</dbReference>
<dbReference type="GO" id="GO:0016757">
    <property type="term" value="F:glycosyltransferase activity"/>
    <property type="evidence" value="ECO:0007669"/>
    <property type="project" value="UniProtKB-KW"/>
</dbReference>
<feature type="transmembrane region" description="Helical" evidence="4">
    <location>
        <begin position="6"/>
        <end position="31"/>
    </location>
</feature>
<evidence type="ECO:0000256" key="3">
    <source>
        <dbReference type="ARBA" id="ARBA00022679"/>
    </source>
</evidence>
<feature type="transmembrane region" description="Helical" evidence="4">
    <location>
        <begin position="347"/>
        <end position="366"/>
    </location>
</feature>
<keyword evidence="4" id="KW-1133">Transmembrane helix</keyword>
<dbReference type="AlphaFoldDB" id="A0A2U3QDM5"/>
<comment type="similarity">
    <text evidence="1">Belongs to the glycosyltransferase 2 family.</text>
</comment>
<evidence type="ECO:0000313" key="6">
    <source>
        <dbReference type="EMBL" id="SPP99516.1"/>
    </source>
</evidence>
<dbReference type="Proteomes" id="UP000245125">
    <property type="component" value="Unassembled WGS sequence"/>
</dbReference>
<feature type="domain" description="Glycosyltransferase 2-like" evidence="5">
    <location>
        <begin position="46"/>
        <end position="209"/>
    </location>
</feature>
<dbReference type="PANTHER" id="PTHR43630:SF1">
    <property type="entry name" value="POLY-BETA-1,6-N-ACETYL-D-GLUCOSAMINE SYNTHASE"/>
    <property type="match status" value="1"/>
</dbReference>
<keyword evidence="4" id="KW-0472">Membrane</keyword>
<reference evidence="7" key="1">
    <citation type="submission" date="2018-03" db="EMBL/GenBank/DDBJ databases">
        <authorList>
            <person name="Zecchin S."/>
        </authorList>
    </citation>
    <scope>NUCLEOTIDE SEQUENCE [LARGE SCALE GENOMIC DNA]</scope>
</reference>
<dbReference type="OrthoDB" id="9766971at2"/>
<evidence type="ECO:0000259" key="5">
    <source>
        <dbReference type="Pfam" id="PF00535"/>
    </source>
</evidence>
<proteinExistence type="inferred from homology"/>
<keyword evidence="3 6" id="KW-0808">Transferase</keyword>
<protein>
    <submittedName>
        <fullName evidence="6">Glycosyl transferase, family II</fullName>
    </submittedName>
</protein>
<evidence type="ECO:0000313" key="7">
    <source>
        <dbReference type="Proteomes" id="UP000245125"/>
    </source>
</evidence>
<gene>
    <name evidence="6" type="ORF">NBG4_10050</name>
</gene>
<organism evidence="6 7">
    <name type="scientific">Candidatus Sulfobium mesophilum</name>
    <dbReference type="NCBI Taxonomy" id="2016548"/>
    <lineage>
        <taxon>Bacteria</taxon>
        <taxon>Pseudomonadati</taxon>
        <taxon>Nitrospirota</taxon>
        <taxon>Nitrospiria</taxon>
        <taxon>Nitrospirales</taxon>
        <taxon>Nitrospiraceae</taxon>
        <taxon>Candidatus Sulfobium</taxon>
    </lineage>
</organism>
<dbReference type="SUPFAM" id="SSF53448">
    <property type="entry name" value="Nucleotide-diphospho-sugar transferases"/>
    <property type="match status" value="1"/>
</dbReference>
<dbReference type="Pfam" id="PF00535">
    <property type="entry name" value="Glycos_transf_2"/>
    <property type="match status" value="1"/>
</dbReference>
<evidence type="ECO:0000256" key="1">
    <source>
        <dbReference type="ARBA" id="ARBA00006739"/>
    </source>
</evidence>
<dbReference type="InterPro" id="IPR029044">
    <property type="entry name" value="Nucleotide-diphossugar_trans"/>
</dbReference>
<sequence length="379" mass="43246">MFEVIFWLSVLIIFYTYAGYSMLIVALAAVFRRPVSRRDIEPKVTFLITAYNEEKSIAAKLEDTLGLDYPGGKLEVIVASDGSTDRTDEIVGTFRDRGVILHRVEGRVGKTETQNQAVRVARGEIIIFSDATTRYSRDAIRKIVRNYADQRVGAVSGRYEYVNPTGAAVGTGTVLFWKYENLIKRLQTRIQTITGCCGCIYSVRRELYEPLPRDIISDLVEPLKILEKGFRIAFEPEAVAYEETTETSKEEFSMRVRVISRGMNGLWYMRKLFNPLRYGFVSFQLLSHKVLRWMIPFLLPLLLLSNLFLVGKPFYTIFLVGQALFYVGAFLGYLLDRLGKRARIFALPLYYCVVNAASVAALIRTIRGKKAVVWETVRQ</sequence>
<keyword evidence="7" id="KW-1185">Reference proteome</keyword>
<dbReference type="Gene3D" id="3.90.550.10">
    <property type="entry name" value="Spore Coat Polysaccharide Biosynthesis Protein SpsA, Chain A"/>
    <property type="match status" value="1"/>
</dbReference>
<feature type="transmembrane region" description="Helical" evidence="4">
    <location>
        <begin position="315"/>
        <end position="335"/>
    </location>
</feature>
<accession>A0A2U3QDM5</accession>
<dbReference type="EMBL" id="OUUY01000001">
    <property type="protein sequence ID" value="SPP99516.1"/>
    <property type="molecule type" value="Genomic_DNA"/>
</dbReference>
<dbReference type="CDD" id="cd06439">
    <property type="entry name" value="CESA_like_1"/>
    <property type="match status" value="1"/>
</dbReference>